<feature type="transmembrane region" description="Helical" evidence="6">
    <location>
        <begin position="1581"/>
        <end position="1609"/>
    </location>
</feature>
<feature type="region of interest" description="Disordered" evidence="7">
    <location>
        <begin position="411"/>
        <end position="507"/>
    </location>
</feature>
<evidence type="ECO:0000256" key="7">
    <source>
        <dbReference type="SAM" id="MobiDB-lite"/>
    </source>
</evidence>
<feature type="compositionally biased region" description="Basic residues" evidence="7">
    <location>
        <begin position="720"/>
        <end position="734"/>
    </location>
</feature>
<sequence length="2361" mass="261203">MGSQTLEILRQGVWASLTGGWFYDPHQDIFCNTFHLYIWLFLLCLPFTIYLYFPPTFLVWGAYCATIALLFATLKLANFGLHHMYDTSECIQEVNEDGRPESETRHQQIPKERREEEGIELQVLSSKRSSETPPVGCSSRNSYIEPQQGGGTDADSINSSEYPNQDSVEDMTFKNGSSTIDLKVDVHRKNSSESGEEVATLRPVVERVSVHRAEQCTQADHERYRTKLQVIKEAKRMEYDKCILNSDNKIKTTWGIINKEAGRNTNRVEIKTLKIDGKKFNNQQTIAEKFNNYFVNIAEKIKLQDINNPVIANDINDDENYIHFMNQAFSNPYPNMNSKCCTNKEIKKIIKSLKLKNSHGYDEIPPMILKISSDGGSRHDPPPSALLRGRLSLSPYYGYGSEIVYPIAEHSDEPAHSHNGPDASAADGSTLSLRPTVVPDSDDCEDEEDNAGSRSPLLVRHESFENKTVVGSSDSGGGGIGSGERRGGKEPRFSSSSSARTSRKKCVVSSARMKCDASWHQRSEGGIDAAPAAEVPSLVGLDWLFEHTDSEPDDTPHSNPDNGNSSKETDAESGGSSSTTTLSFEPSLEVTKLLQGPPGEMVSGAKNQGAIPKQRTGIPAAVMSSSPQDHPLTWQKKRDLMPKAGKESNPTGEGTSGSSGSATELSSLLPPPAVPLLATFLATRREVPSGYSCGPPVISTDPVDAVVNGVDLWANVRTQHRRLKRSSRTHRSRPGGRSNEPVPCSIPLAALASAVAGGGTGTHIATSHDDTSEGAVHCFRDEHGNWLSYTFAEKGTGTANMGVMPIAAAAAATANSKLLSTLLRQQHRHLGGGSDPTTWDASVTGGGTDSLSNSSASINSSGLTVILDRQTNVGSVTPAAACCHYKSSGGQASYSKGIAPIPLLPVLPSTSASSHLHPGGVYILEAVVSPSSAGSQQRSPFHILSDMHIATERNRQARHQHHHTNPGAMLNEPNSTIVSMPPGSGSQGDPDTDITLARNHFRYMDAVETPNKLGPSRPRHYYKYWITPCTHVKIHFDRLALLALLDRNLTWDETLLSLLLAVLVAAFGSLLLQLGFFQDIFAFIFCFVIAGCQYSLIKSVQPDASSPTHGFNRIVAFSRPVYFCLVCALVLILHQATFSENESYSQTTFTLYGVYFTNQAMVKVSRDVLVTFLLCFPIVFSLGLFPQINTFLMYLLEQIDIHVFGGNATSSLLASAYCVCRSVLVVCFLYGFAFGALSEPKNSQHILFSIFCGLLVSTAYHLSRSASDPSGLWNIVKRHLWPPHDFLHDPSSSTVPGKPQNKCHRRPYVHHDHYHLYQLPQKQNAVLNEKRKCSGTEKEKELVDPLPLKLQNTVNARLKSDVIICTLVAVFVFGIHCSTVFVALQPELNPVLWAVVGFLGFILHYVFPQLRKQLPWLCLARPVFRMHEHSQFEVRDAARVMWFEKVYVCLCFLERNVLYPVLFLGALTSDSPKVIQKLGPLGGSLVVVVCGLKCLRGSFSDASTQYLVLVFAALFFQMDYNSASETFLIDYFFMGIVFSKTYLFIFQVQFVVTYIAPWQITWGSAFHAFAQPFSVPHSAMLFLQAAISAALSTPLNPFLGSAIFLASYVRPIKFWERDYNTRRVDHSNTRLSSHLERNLGADDNNLNSIFYEHLTRSLQHSLCGDLILGRWGPVMQGDCFVLASDYLNCLVHIIELGNGLVTFQMRGLEFRGTYCQQREVEAISEGVEENDGCCCCEPGHLPHMLSMNAAFSQRWLAWEVTATKYVLEGYSISDNSAISMLQVFDFRKVLITYYVKSIIFYAVRSPRLDEWLSSPTILDALQPMLDKNFVDLDPVFNMNIDEDYDFRASGITRNSFCNVYMEWICFCAVKRSQPLIIEKDSVLVSLCFALSLVGRRTLGAASQHNTVTSVEFFLYGLHALFKGDFRITSVRDEWIFSDMELLRKVVAPGVRMSLKLHQDHFMSPDEYEEPSALYEAISSHEEKLVISHEGDPMWRNAVLSGTPSLLALRHVLDDGTDEYKIIMLNKRYLSFRVIKMNRECVRGLWAGQQQELVYLRNRNPERGSIQNAKQALRNIINSSCDQPIGYPIYVSPLTTSYAETNEQLCSIVGGSLSFEAIKKTAITLWRRVRQRCGEGCSSGGSVPQDDGGFGNEGVYAMTTCNIHSGYTPHPSSGHNTSGSQSMDSGQIGGSVGRGGSLGRGGTRGSIVSVGKPSSSTLASLAGLLSAAESGTKAESSFSQGVHKKEDREVDPPEGNLTADKEPVFQRVRIQDPNQVYDAINLGRRIDVVWPDERMRARGGRSHWRDWLPEKGMEGQVVHRWVPSHRDPNCRSHVDRTILLVKIDDKYVPIAESGTQDLGAEV</sequence>
<feature type="compositionally biased region" description="Polar residues" evidence="7">
    <location>
        <begin position="155"/>
        <end position="166"/>
    </location>
</feature>
<dbReference type="GO" id="GO:0016020">
    <property type="term" value="C:membrane"/>
    <property type="evidence" value="ECO:0007669"/>
    <property type="project" value="UniProtKB-SubCell"/>
</dbReference>
<evidence type="ECO:0000256" key="4">
    <source>
        <dbReference type="ARBA" id="ARBA00022989"/>
    </source>
</evidence>
<dbReference type="FunCoup" id="A0A067RQ10">
    <property type="interactions" value="961"/>
</dbReference>
<dbReference type="Pfam" id="PF05041">
    <property type="entry name" value="Pecanex_C"/>
    <property type="match status" value="1"/>
</dbReference>
<feature type="region of interest" description="Disordered" evidence="7">
    <location>
        <begin position="642"/>
        <end position="668"/>
    </location>
</feature>
<comment type="subcellular location">
    <subcellularLocation>
        <location evidence="1 6">Membrane</location>
        <topology evidence="1 6">Multi-pass membrane protein</topology>
    </subcellularLocation>
</comment>
<dbReference type="EMBL" id="KK852498">
    <property type="protein sequence ID" value="KDR22675.1"/>
    <property type="molecule type" value="Genomic_DNA"/>
</dbReference>
<feature type="region of interest" description="Disordered" evidence="7">
    <location>
        <begin position="94"/>
        <end position="173"/>
    </location>
</feature>
<accession>A0A067RQ10</accession>
<keyword evidence="4 6" id="KW-1133">Transmembrane helix</keyword>
<feature type="compositionally biased region" description="Polar residues" evidence="7">
    <location>
        <begin position="2166"/>
        <end position="2183"/>
    </location>
</feature>
<reference evidence="9 10" key="1">
    <citation type="journal article" date="2014" name="Nat. Commun.">
        <title>Molecular traces of alternative social organization in a termite genome.</title>
        <authorList>
            <person name="Terrapon N."/>
            <person name="Li C."/>
            <person name="Robertson H.M."/>
            <person name="Ji L."/>
            <person name="Meng X."/>
            <person name="Booth W."/>
            <person name="Chen Z."/>
            <person name="Childers C.P."/>
            <person name="Glastad K.M."/>
            <person name="Gokhale K."/>
            <person name="Gowin J."/>
            <person name="Gronenberg W."/>
            <person name="Hermansen R.A."/>
            <person name="Hu H."/>
            <person name="Hunt B.G."/>
            <person name="Huylmans A.K."/>
            <person name="Khalil S.M."/>
            <person name="Mitchell R.D."/>
            <person name="Munoz-Torres M.C."/>
            <person name="Mustard J.A."/>
            <person name="Pan H."/>
            <person name="Reese J.T."/>
            <person name="Scharf M.E."/>
            <person name="Sun F."/>
            <person name="Vogel H."/>
            <person name="Xiao J."/>
            <person name="Yang W."/>
            <person name="Yang Z."/>
            <person name="Yang Z."/>
            <person name="Zhou J."/>
            <person name="Zhu J."/>
            <person name="Brent C.S."/>
            <person name="Elsik C.G."/>
            <person name="Goodisman M.A."/>
            <person name="Liberles D.A."/>
            <person name="Roe R.M."/>
            <person name="Vargo E.L."/>
            <person name="Vilcinskas A."/>
            <person name="Wang J."/>
            <person name="Bornberg-Bauer E."/>
            <person name="Korb J."/>
            <person name="Zhang G."/>
            <person name="Liebig J."/>
        </authorList>
    </citation>
    <scope>NUCLEOTIDE SEQUENCE [LARGE SCALE GENOMIC DNA]</scope>
    <source>
        <tissue evidence="9">Whole organism</tissue>
    </source>
</reference>
<evidence type="ECO:0000256" key="2">
    <source>
        <dbReference type="ARBA" id="ARBA00010170"/>
    </source>
</evidence>
<feature type="transmembrane region" description="Helical" evidence="6">
    <location>
        <begin position="1168"/>
        <end position="1196"/>
    </location>
</feature>
<feature type="compositionally biased region" description="Gly residues" evidence="7">
    <location>
        <begin position="2186"/>
        <end position="2203"/>
    </location>
</feature>
<evidence type="ECO:0000313" key="10">
    <source>
        <dbReference type="Proteomes" id="UP000027135"/>
    </source>
</evidence>
<gene>
    <name evidence="9" type="ORF">L798_12809</name>
</gene>
<evidence type="ECO:0000256" key="3">
    <source>
        <dbReference type="ARBA" id="ARBA00022692"/>
    </source>
</evidence>
<evidence type="ECO:0000256" key="1">
    <source>
        <dbReference type="ARBA" id="ARBA00004141"/>
    </source>
</evidence>
<dbReference type="InterPro" id="IPR039797">
    <property type="entry name" value="Pecanex"/>
</dbReference>
<evidence type="ECO:0000259" key="8">
    <source>
        <dbReference type="Pfam" id="PF05041"/>
    </source>
</evidence>
<feature type="compositionally biased region" description="Basic and acidic residues" evidence="7">
    <location>
        <begin position="96"/>
        <end position="116"/>
    </location>
</feature>
<feature type="region of interest" description="Disordered" evidence="7">
    <location>
        <begin position="720"/>
        <end position="743"/>
    </location>
</feature>
<feature type="compositionally biased region" description="Polar residues" evidence="7">
    <location>
        <begin position="557"/>
        <end position="566"/>
    </location>
</feature>
<evidence type="ECO:0000256" key="5">
    <source>
        <dbReference type="ARBA" id="ARBA00023136"/>
    </source>
</evidence>
<evidence type="ECO:0000313" key="9">
    <source>
        <dbReference type="EMBL" id="KDR22675.1"/>
    </source>
</evidence>
<dbReference type="PANTHER" id="PTHR12372:SF7">
    <property type="entry name" value="PROTEIN PECANEX"/>
    <property type="match status" value="1"/>
</dbReference>
<feature type="transmembrane region" description="Helical" evidence="6">
    <location>
        <begin position="1080"/>
        <end position="1097"/>
    </location>
</feature>
<feature type="region of interest" description="Disordered" evidence="7">
    <location>
        <begin position="828"/>
        <end position="855"/>
    </location>
</feature>
<feature type="transmembrane region" description="Helical" evidence="6">
    <location>
        <begin position="1117"/>
        <end position="1136"/>
    </location>
</feature>
<dbReference type="GO" id="GO:0005783">
    <property type="term" value="C:endoplasmic reticulum"/>
    <property type="evidence" value="ECO:0007669"/>
    <property type="project" value="TreeGrafter"/>
</dbReference>
<comment type="similarity">
    <text evidence="2 6">Belongs to the pecanex family.</text>
</comment>
<feature type="region of interest" description="Disordered" evidence="7">
    <location>
        <begin position="2166"/>
        <end position="2213"/>
    </location>
</feature>
<feature type="transmembrane region" description="Helical" evidence="6">
    <location>
        <begin position="36"/>
        <end position="53"/>
    </location>
</feature>
<feature type="compositionally biased region" description="Low complexity" evidence="7">
    <location>
        <begin position="573"/>
        <end position="583"/>
    </location>
</feature>
<feature type="region of interest" description="Disordered" evidence="7">
    <location>
        <begin position="2231"/>
        <end position="2260"/>
    </location>
</feature>
<feature type="compositionally biased region" description="Low complexity" evidence="7">
    <location>
        <begin position="647"/>
        <end position="668"/>
    </location>
</feature>
<organism evidence="9 10">
    <name type="scientific">Zootermopsis nevadensis</name>
    <name type="common">Dampwood termite</name>
    <dbReference type="NCBI Taxonomy" id="136037"/>
    <lineage>
        <taxon>Eukaryota</taxon>
        <taxon>Metazoa</taxon>
        <taxon>Ecdysozoa</taxon>
        <taxon>Arthropoda</taxon>
        <taxon>Hexapoda</taxon>
        <taxon>Insecta</taxon>
        <taxon>Pterygota</taxon>
        <taxon>Neoptera</taxon>
        <taxon>Polyneoptera</taxon>
        <taxon>Dictyoptera</taxon>
        <taxon>Blattodea</taxon>
        <taxon>Blattoidea</taxon>
        <taxon>Termitoidae</taxon>
        <taxon>Termopsidae</taxon>
        <taxon>Zootermopsis</taxon>
    </lineage>
</organism>
<feature type="compositionally biased region" description="Basic and acidic residues" evidence="7">
    <location>
        <begin position="547"/>
        <end position="556"/>
    </location>
</feature>
<feature type="transmembrane region" description="Helical" evidence="6">
    <location>
        <begin position="59"/>
        <end position="77"/>
    </location>
</feature>
<feature type="transmembrane region" description="Helical" evidence="6">
    <location>
        <begin position="1208"/>
        <end position="1233"/>
    </location>
</feature>
<feature type="transmembrane region" description="Helical" evidence="6">
    <location>
        <begin position="1542"/>
        <end position="1561"/>
    </location>
</feature>
<dbReference type="OMA" id="VKIMWFE"/>
<dbReference type="InterPro" id="IPR007735">
    <property type="entry name" value="Pecanex_C"/>
</dbReference>
<keyword evidence="5 6" id="KW-0472">Membrane</keyword>
<feature type="region of interest" description="Disordered" evidence="7">
    <location>
        <begin position="547"/>
        <end position="587"/>
    </location>
</feature>
<dbReference type="GO" id="GO:0007029">
    <property type="term" value="P:endoplasmic reticulum organization"/>
    <property type="evidence" value="ECO:0007669"/>
    <property type="project" value="TreeGrafter"/>
</dbReference>
<feature type="transmembrane region" description="Helical" evidence="6">
    <location>
        <begin position="1055"/>
        <end position="1074"/>
    </location>
</feature>
<keyword evidence="3 6" id="KW-0812">Transmembrane</keyword>
<feature type="compositionally biased region" description="Basic and acidic residues" evidence="7">
    <location>
        <begin position="483"/>
        <end position="492"/>
    </location>
</feature>
<feature type="compositionally biased region" description="Acidic residues" evidence="7">
    <location>
        <begin position="440"/>
        <end position="450"/>
    </location>
</feature>
<keyword evidence="10" id="KW-1185">Reference proteome</keyword>
<dbReference type="PANTHER" id="PTHR12372">
    <property type="entry name" value="PECANEX"/>
    <property type="match status" value="1"/>
</dbReference>
<dbReference type="eggNOG" id="KOG3604">
    <property type="taxonomic scope" value="Eukaryota"/>
</dbReference>
<protein>
    <recommendedName>
        <fullName evidence="6">Pecanex-like protein</fullName>
    </recommendedName>
</protein>
<feature type="transmembrane region" description="Helical" evidence="6">
    <location>
        <begin position="1390"/>
        <end position="1407"/>
    </location>
</feature>
<dbReference type="Proteomes" id="UP000027135">
    <property type="component" value="Unassembled WGS sequence"/>
</dbReference>
<evidence type="ECO:0000256" key="6">
    <source>
        <dbReference type="RuleBase" id="RU367089"/>
    </source>
</evidence>
<name>A0A067RQ10_ZOONE</name>
<feature type="transmembrane region" description="Helical" evidence="6">
    <location>
        <begin position="1362"/>
        <end position="1384"/>
    </location>
</feature>
<proteinExistence type="inferred from homology"/>
<dbReference type="InParanoid" id="A0A067RQ10"/>
<feature type="domain" description="Pecanex C-terminal" evidence="8">
    <location>
        <begin position="1878"/>
        <end position="2103"/>
    </location>
</feature>